<evidence type="ECO:0000313" key="2">
    <source>
        <dbReference type="Proteomes" id="UP000195897"/>
    </source>
</evidence>
<dbReference type="RefSeq" id="WP_087374327.1">
    <property type="nucleotide sequence ID" value="NZ_NFKK01000020.1"/>
</dbReference>
<dbReference type="Pfam" id="PF12224">
    <property type="entry name" value="Amidoligase_2"/>
    <property type="match status" value="1"/>
</dbReference>
<accession>A0A1Y4L4H3</accession>
<dbReference type="InterPro" id="IPR022025">
    <property type="entry name" value="Amidoligase_2"/>
</dbReference>
<name>A0A1Y4L4H3_9FIRM</name>
<protein>
    <submittedName>
        <fullName evidence="1">Zinc-binding protein</fullName>
    </submittedName>
</protein>
<dbReference type="EMBL" id="NFKK01000020">
    <property type="protein sequence ID" value="OUP51556.1"/>
    <property type="molecule type" value="Genomic_DNA"/>
</dbReference>
<dbReference type="Proteomes" id="UP000195897">
    <property type="component" value="Unassembled WGS sequence"/>
</dbReference>
<gene>
    <name evidence="1" type="ORF">B5F17_12575</name>
</gene>
<proteinExistence type="predicted"/>
<organism evidence="1 2">
    <name type="scientific">Butyricicoccus pullicaecorum</name>
    <dbReference type="NCBI Taxonomy" id="501571"/>
    <lineage>
        <taxon>Bacteria</taxon>
        <taxon>Bacillati</taxon>
        <taxon>Bacillota</taxon>
        <taxon>Clostridia</taxon>
        <taxon>Eubacteriales</taxon>
        <taxon>Butyricicoccaceae</taxon>
        <taxon>Butyricicoccus</taxon>
    </lineage>
</organism>
<comment type="caution">
    <text evidence="1">The sequence shown here is derived from an EMBL/GenBank/DDBJ whole genome shotgun (WGS) entry which is preliminary data.</text>
</comment>
<evidence type="ECO:0000313" key="1">
    <source>
        <dbReference type="EMBL" id="OUP51556.1"/>
    </source>
</evidence>
<sequence>MEETTYICERCGERVPADACTMVADTILCPDCVDTYTTVCDCCGERLFLSDDHGDENITLCERCYERHYTHCERCGRVISYSDAYYEDDDEDEPLCYDCLQARLQQATIHDYSYTPRLIFHGERDNERFFGVELEIDGNGKSRKNAGEILNVANENAQNLYIKSDGSLDCGMELVTHPMTLQYHLEQMPWKNVLRKAVGLGYLSHRTTTCGLHVHISRAAFGETEQEQELSIARLLYFVEKFWTELLRFSRRTERQINRWAARYGMKLSPKAVMESAKDSRAGRYTAVNLTNEDTVEIRIFRGTLKYNTLIATLQLVNTICDVALLLSDEELQELSWHGFLDRIHEPELIQYLKERNLYKNDPVMYEEDD</sequence>
<reference evidence="2" key="1">
    <citation type="submission" date="2017-04" db="EMBL/GenBank/DDBJ databases">
        <title>Function of individual gut microbiota members based on whole genome sequencing of pure cultures obtained from chicken caecum.</title>
        <authorList>
            <person name="Medvecky M."/>
            <person name="Cejkova D."/>
            <person name="Polansky O."/>
            <person name="Karasova D."/>
            <person name="Kubasova T."/>
            <person name="Cizek A."/>
            <person name="Rychlik I."/>
        </authorList>
    </citation>
    <scope>NUCLEOTIDE SEQUENCE [LARGE SCALE GENOMIC DNA]</scope>
    <source>
        <strain evidence="2">An180</strain>
    </source>
</reference>
<dbReference type="AlphaFoldDB" id="A0A1Y4L4H3"/>